<feature type="transmembrane region" description="Helical" evidence="1">
    <location>
        <begin position="9"/>
        <end position="30"/>
    </location>
</feature>
<feature type="transmembrane region" description="Helical" evidence="1">
    <location>
        <begin position="36"/>
        <end position="55"/>
    </location>
</feature>
<evidence type="ECO:0000313" key="3">
    <source>
        <dbReference type="Proteomes" id="UP000000702"/>
    </source>
</evidence>
<keyword evidence="1" id="KW-0472">Membrane</keyword>
<evidence type="ECO:0000256" key="1">
    <source>
        <dbReference type="SAM" id="Phobius"/>
    </source>
</evidence>
<dbReference type="AlphaFoldDB" id="F9W7P0"/>
<evidence type="ECO:0000313" key="2">
    <source>
        <dbReference type="EMBL" id="CCD13212.1"/>
    </source>
</evidence>
<accession>F9W7P0</accession>
<feature type="transmembrane region" description="Helical" evidence="1">
    <location>
        <begin position="67"/>
        <end position="91"/>
    </location>
</feature>
<dbReference type="EMBL" id="CAEQ01001059">
    <property type="protein sequence ID" value="CCD13212.1"/>
    <property type="molecule type" value="Genomic_DNA"/>
</dbReference>
<sequence>MLSKHVGELVVCSVIVCSVAFCSALFSLTPRTPRQAWIWFSMLSILVLILSWTALKALKASEAFLRCTICLAGPAFLVALLTVTSAISPAIKLPLLVRSPANFLSIVKMQPPH</sequence>
<dbReference type="Proteomes" id="UP000000702">
    <property type="component" value="Unassembled WGS sequence"/>
</dbReference>
<organism evidence="2 3">
    <name type="scientific">Trypanosoma congolense (strain IL3000)</name>
    <dbReference type="NCBI Taxonomy" id="1068625"/>
    <lineage>
        <taxon>Eukaryota</taxon>
        <taxon>Discoba</taxon>
        <taxon>Euglenozoa</taxon>
        <taxon>Kinetoplastea</taxon>
        <taxon>Metakinetoplastina</taxon>
        <taxon>Trypanosomatida</taxon>
        <taxon>Trypanosomatidae</taxon>
        <taxon>Trypanosoma</taxon>
        <taxon>Nannomonas</taxon>
    </lineage>
</organism>
<name>F9W7P0_TRYCI</name>
<keyword evidence="3" id="KW-1185">Reference proteome</keyword>
<proteinExistence type="predicted"/>
<keyword evidence="1" id="KW-0812">Transmembrane</keyword>
<keyword evidence="1" id="KW-1133">Transmembrane helix</keyword>
<reference evidence="2 3" key="2">
    <citation type="journal article" date="2012" name="Proc. Natl. Acad. Sci. U.S.A.">
        <title>Antigenic diversity is generated by distinct evolutionary mechanisms in African trypanosome species.</title>
        <authorList>
            <person name="Jackson A.P."/>
            <person name="Berry A."/>
            <person name="Aslett M."/>
            <person name="Allison H.C."/>
            <person name="Burton P."/>
            <person name="Vavrova-Anderson J."/>
            <person name="Brown R."/>
            <person name="Browne H."/>
            <person name="Corton N."/>
            <person name="Hauser H."/>
            <person name="Gamble J."/>
            <person name="Gilderthorp R."/>
            <person name="Marcello L."/>
            <person name="McQuillan J."/>
            <person name="Otto T.D."/>
            <person name="Quail M.A."/>
            <person name="Sanders M.J."/>
            <person name="van Tonder A."/>
            <person name="Ginger M.L."/>
            <person name="Field M.C."/>
            <person name="Barry J.D."/>
            <person name="Hertz-Fowler C."/>
            <person name="Berriman M."/>
        </authorList>
    </citation>
    <scope>NUCLEOTIDE SEQUENCE [LARGE SCALE GENOMIC DNA]</scope>
    <source>
        <strain evidence="2 3">IL3000</strain>
    </source>
</reference>
<comment type="caution">
    <text evidence="2">The sequence shown here is derived from an EMBL/GenBank/DDBJ whole genome shotgun (WGS) entry which is preliminary data.</text>
</comment>
<reference evidence="3" key="1">
    <citation type="submission" date="2011-07" db="EMBL/GenBank/DDBJ databases">
        <title>Divergent evolution of antigenic variation in African trypanosomes.</title>
        <authorList>
            <person name="Jackson A.P."/>
            <person name="Berry A."/>
            <person name="Allison H.C."/>
            <person name="Burton P."/>
            <person name="Anderson J."/>
            <person name="Aslett M."/>
            <person name="Brown R."/>
            <person name="Corton N."/>
            <person name="Harris D."/>
            <person name="Hauser H."/>
            <person name="Gamble J."/>
            <person name="Gilderthorp R."/>
            <person name="McQuillan J."/>
            <person name="Quail M.A."/>
            <person name="Sanders M."/>
            <person name="Van Tonder A."/>
            <person name="Ginger M.L."/>
            <person name="Donelson J.E."/>
            <person name="Field M.C."/>
            <person name="Barry J.D."/>
            <person name="Berriman M."/>
            <person name="Hertz-Fowler C."/>
        </authorList>
    </citation>
    <scope>NUCLEOTIDE SEQUENCE [LARGE SCALE GENOMIC DNA]</scope>
    <source>
        <strain evidence="3">IL3000</strain>
    </source>
</reference>
<gene>
    <name evidence="2" type="ORF">TCIL3000_0_39820</name>
</gene>
<protein>
    <submittedName>
        <fullName evidence="2">Uncharacterized protein</fullName>
    </submittedName>
</protein>